<name>A0AAV0JZR5_9ROSI</name>
<dbReference type="AlphaFoldDB" id="A0AAV0JZR5"/>
<comment type="caution">
    <text evidence="1">The sequence shown here is derived from an EMBL/GenBank/DDBJ whole genome shotgun (WGS) entry which is preliminary data.</text>
</comment>
<gene>
    <name evidence="1" type="ORF">LITE_LOCUS16661</name>
</gene>
<proteinExistence type="predicted"/>
<evidence type="ECO:0000313" key="1">
    <source>
        <dbReference type="EMBL" id="CAI0415505.1"/>
    </source>
</evidence>
<accession>A0AAV0JZR5</accession>
<keyword evidence="2" id="KW-1185">Reference proteome</keyword>
<protein>
    <submittedName>
        <fullName evidence="1">Uncharacterized protein</fullName>
    </submittedName>
</protein>
<evidence type="ECO:0000313" key="2">
    <source>
        <dbReference type="Proteomes" id="UP001154282"/>
    </source>
</evidence>
<dbReference type="EMBL" id="CAMGYJ010000005">
    <property type="protein sequence ID" value="CAI0415505.1"/>
    <property type="molecule type" value="Genomic_DNA"/>
</dbReference>
<organism evidence="1 2">
    <name type="scientific">Linum tenue</name>
    <dbReference type="NCBI Taxonomy" id="586396"/>
    <lineage>
        <taxon>Eukaryota</taxon>
        <taxon>Viridiplantae</taxon>
        <taxon>Streptophyta</taxon>
        <taxon>Embryophyta</taxon>
        <taxon>Tracheophyta</taxon>
        <taxon>Spermatophyta</taxon>
        <taxon>Magnoliopsida</taxon>
        <taxon>eudicotyledons</taxon>
        <taxon>Gunneridae</taxon>
        <taxon>Pentapetalae</taxon>
        <taxon>rosids</taxon>
        <taxon>fabids</taxon>
        <taxon>Malpighiales</taxon>
        <taxon>Linaceae</taxon>
        <taxon>Linum</taxon>
    </lineage>
</organism>
<sequence length="143" mass="16335">MRLLQICSRQAFFSRSPWMGRCHFPRLVSLYSGLYDLNSSPPRRMLTGEGMHDLFSGDVDIGDVLRYKTTRVVLDSVSRKRPNSALFSVASQMHRYEHPLLIEGRDKSDWVLPIIVHATPPAAQAAHARNEKLFSLDPLWVQT</sequence>
<dbReference type="Proteomes" id="UP001154282">
    <property type="component" value="Unassembled WGS sequence"/>
</dbReference>
<reference evidence="1" key="1">
    <citation type="submission" date="2022-08" db="EMBL/GenBank/DDBJ databases">
        <authorList>
            <person name="Gutierrez-Valencia J."/>
        </authorList>
    </citation>
    <scope>NUCLEOTIDE SEQUENCE</scope>
</reference>